<evidence type="ECO:0000313" key="4">
    <source>
        <dbReference type="Proteomes" id="UP000631114"/>
    </source>
</evidence>
<dbReference type="InterPro" id="IPR041667">
    <property type="entry name" value="Cupin_8"/>
</dbReference>
<evidence type="ECO:0000256" key="1">
    <source>
        <dbReference type="ARBA" id="ARBA00006801"/>
    </source>
</evidence>
<comment type="similarity">
    <text evidence="1">Belongs to the JARID1 histone demethylase family.</text>
</comment>
<sequence length="437" mass="51235">MGVKVGGKVERVNGKEISYKEFTEKYLVKNEPVVLTGLMDDWKACKDWVTSDGKPNLNFFSTHFGKSLVQVEELAEQKRVEMSVADFIKNWLDSDESLLYLKDWHFVKEYPEYIAYTTPLFFRDDWLNLYLNSYHMHTDTDTYQEKNEISCSDYRFVYMGTKGTWTPLHADVFRSYSWSANVCGKKQWHFLSPSQCHHVFDRSMKNSVYDIFGDVSETKFPGFKKDDTISINHNWFNAHNLSWVWKLLHTDYKVAKEYIEDIQDICDNFEDLCQRNLAANTGMNFCDFFSFIVRFSFASLILLYLSDKVNHKPMKGTLFSTQHVLSNLRFIKQVALSMKSVEALNENTSSLLEVREVLKEPLFVELCKDLERTYKMIYEQWEQRSDTNGPSIVNFDELELDKAAFPRVCRPEDLVRMIDFAFTHFGVESGLEDCCDI</sequence>
<protein>
    <recommendedName>
        <fullName evidence="2">JmjC domain-containing protein</fullName>
    </recommendedName>
</protein>
<dbReference type="Gene3D" id="2.60.120.650">
    <property type="entry name" value="Cupin"/>
    <property type="match status" value="1"/>
</dbReference>
<dbReference type="PANTHER" id="PTHR12480:SF6">
    <property type="entry name" value="2-OXOGLUTARATE AND IRON-DEPENDENT OXYGENASE JMJD4"/>
    <property type="match status" value="1"/>
</dbReference>
<dbReference type="GO" id="GO:0043565">
    <property type="term" value="F:sequence-specific DNA binding"/>
    <property type="evidence" value="ECO:0007669"/>
    <property type="project" value="TreeGrafter"/>
</dbReference>
<evidence type="ECO:0000313" key="3">
    <source>
        <dbReference type="EMBL" id="KAF9624648.1"/>
    </source>
</evidence>
<dbReference type="EMBL" id="JADFTS010000001">
    <property type="protein sequence ID" value="KAF9624648.1"/>
    <property type="molecule type" value="Genomic_DNA"/>
</dbReference>
<gene>
    <name evidence="3" type="ORF">IFM89_012694</name>
</gene>
<organism evidence="3 4">
    <name type="scientific">Coptis chinensis</name>
    <dbReference type="NCBI Taxonomy" id="261450"/>
    <lineage>
        <taxon>Eukaryota</taxon>
        <taxon>Viridiplantae</taxon>
        <taxon>Streptophyta</taxon>
        <taxon>Embryophyta</taxon>
        <taxon>Tracheophyta</taxon>
        <taxon>Spermatophyta</taxon>
        <taxon>Magnoliopsida</taxon>
        <taxon>Ranunculales</taxon>
        <taxon>Ranunculaceae</taxon>
        <taxon>Coptidoideae</taxon>
        <taxon>Coptis</taxon>
    </lineage>
</organism>
<dbReference type="InterPro" id="IPR050910">
    <property type="entry name" value="JMJD6_ArgDemeth/LysHydrox"/>
</dbReference>
<dbReference type="PROSITE" id="PS51184">
    <property type="entry name" value="JMJC"/>
    <property type="match status" value="1"/>
</dbReference>
<dbReference type="GO" id="GO:0016706">
    <property type="term" value="F:2-oxoglutarate-dependent dioxygenase activity"/>
    <property type="evidence" value="ECO:0007669"/>
    <property type="project" value="TreeGrafter"/>
</dbReference>
<dbReference type="Pfam" id="PF13621">
    <property type="entry name" value="Cupin_8"/>
    <property type="match status" value="1"/>
</dbReference>
<feature type="domain" description="JmjC" evidence="2">
    <location>
        <begin position="107"/>
        <end position="437"/>
    </location>
</feature>
<accession>A0A835IWM7</accession>
<dbReference type="OrthoDB" id="424465at2759"/>
<dbReference type="GO" id="GO:0005634">
    <property type="term" value="C:nucleus"/>
    <property type="evidence" value="ECO:0007669"/>
    <property type="project" value="TreeGrafter"/>
</dbReference>
<proteinExistence type="inferred from homology"/>
<dbReference type="GO" id="GO:0005737">
    <property type="term" value="C:cytoplasm"/>
    <property type="evidence" value="ECO:0007669"/>
    <property type="project" value="TreeGrafter"/>
</dbReference>
<dbReference type="Proteomes" id="UP000631114">
    <property type="component" value="Unassembled WGS sequence"/>
</dbReference>
<reference evidence="3 4" key="1">
    <citation type="submission" date="2020-10" db="EMBL/GenBank/DDBJ databases">
        <title>The Coptis chinensis genome and diversification of protoberbering-type alkaloids.</title>
        <authorList>
            <person name="Wang B."/>
            <person name="Shu S."/>
            <person name="Song C."/>
            <person name="Liu Y."/>
        </authorList>
    </citation>
    <scope>NUCLEOTIDE SEQUENCE [LARGE SCALE GENOMIC DNA]</scope>
    <source>
        <strain evidence="3">HL-2020</strain>
        <tissue evidence="3">Leaf</tissue>
    </source>
</reference>
<dbReference type="AlphaFoldDB" id="A0A835IWM7"/>
<dbReference type="GO" id="GO:0045905">
    <property type="term" value="P:positive regulation of translational termination"/>
    <property type="evidence" value="ECO:0007669"/>
    <property type="project" value="TreeGrafter"/>
</dbReference>
<dbReference type="InterPro" id="IPR003347">
    <property type="entry name" value="JmjC_dom"/>
</dbReference>
<dbReference type="SUPFAM" id="SSF51197">
    <property type="entry name" value="Clavaminate synthase-like"/>
    <property type="match status" value="1"/>
</dbReference>
<comment type="caution">
    <text evidence="3">The sequence shown here is derived from an EMBL/GenBank/DDBJ whole genome shotgun (WGS) entry which is preliminary data.</text>
</comment>
<keyword evidence="4" id="KW-1185">Reference proteome</keyword>
<dbReference type="PANTHER" id="PTHR12480">
    <property type="entry name" value="ARGININE DEMETHYLASE AND LYSYL-HYDROXYLASE JMJD"/>
    <property type="match status" value="1"/>
</dbReference>
<name>A0A835IWM7_9MAGN</name>
<evidence type="ECO:0000259" key="2">
    <source>
        <dbReference type="PROSITE" id="PS51184"/>
    </source>
</evidence>